<feature type="transmembrane region" description="Helical" evidence="1">
    <location>
        <begin position="176"/>
        <end position="197"/>
    </location>
</feature>
<feature type="transmembrane region" description="Helical" evidence="1">
    <location>
        <begin position="248"/>
        <end position="271"/>
    </location>
</feature>
<reference evidence="2" key="1">
    <citation type="journal article" date="2020" name="Stud. Mycol.">
        <title>101 Dothideomycetes genomes: a test case for predicting lifestyles and emergence of pathogens.</title>
        <authorList>
            <person name="Haridas S."/>
            <person name="Albert R."/>
            <person name="Binder M."/>
            <person name="Bloem J."/>
            <person name="Labutti K."/>
            <person name="Salamov A."/>
            <person name="Andreopoulos B."/>
            <person name="Baker S."/>
            <person name="Barry K."/>
            <person name="Bills G."/>
            <person name="Bluhm B."/>
            <person name="Cannon C."/>
            <person name="Castanera R."/>
            <person name="Culley D."/>
            <person name="Daum C."/>
            <person name="Ezra D."/>
            <person name="Gonzalez J."/>
            <person name="Henrissat B."/>
            <person name="Kuo A."/>
            <person name="Liang C."/>
            <person name="Lipzen A."/>
            <person name="Lutzoni F."/>
            <person name="Magnuson J."/>
            <person name="Mondo S."/>
            <person name="Nolan M."/>
            <person name="Ohm R."/>
            <person name="Pangilinan J."/>
            <person name="Park H.-J."/>
            <person name="Ramirez L."/>
            <person name="Alfaro M."/>
            <person name="Sun H."/>
            <person name="Tritt A."/>
            <person name="Yoshinaga Y."/>
            <person name="Zwiers L.-H."/>
            <person name="Turgeon B."/>
            <person name="Goodwin S."/>
            <person name="Spatafora J."/>
            <person name="Crous P."/>
            <person name="Grigoriev I."/>
        </authorList>
    </citation>
    <scope>NUCLEOTIDE SEQUENCE</scope>
    <source>
        <strain evidence="2">CBS 119925</strain>
    </source>
</reference>
<keyword evidence="3" id="KW-1185">Reference proteome</keyword>
<dbReference type="Proteomes" id="UP000799440">
    <property type="component" value="Unassembled WGS sequence"/>
</dbReference>
<feature type="transmembrane region" description="Helical" evidence="1">
    <location>
        <begin position="72"/>
        <end position="94"/>
    </location>
</feature>
<sequence length="287" mass="31446">MLDFSTVSSPVSASNLWLPLSSGTTTRSTLTGEDSGSRTGFTILSIVCLSVLTGTLGYRARQIGRQHIRKMNLTSFLVFTCYALAISFVTSAAVVESSLGLSSPSVCHTAILICLVFYIGAKVAMYLFLVERAHAMRAPFVRRIGSIAICGFRWPISEVSLQDGRCRIGLPLKITIPLLTSDVLINLALTAIFVYLLRPLLRFSNFWNAANSSGCLSKIRRANHNSSRQQSLDVYTVNESLQKSIEGLLWRTLIGSLLVMLPTVGNIATLYHGRPRTGLAMFDYLLS</sequence>
<gene>
    <name evidence="2" type="ORF">M011DRAFT_38172</name>
</gene>
<dbReference type="AlphaFoldDB" id="A0A6A6VCY7"/>
<proteinExistence type="predicted"/>
<evidence type="ECO:0000256" key="1">
    <source>
        <dbReference type="SAM" id="Phobius"/>
    </source>
</evidence>
<feature type="transmembrane region" description="Helical" evidence="1">
    <location>
        <begin position="40"/>
        <end position="60"/>
    </location>
</feature>
<keyword evidence="1" id="KW-0812">Transmembrane</keyword>
<accession>A0A6A6VCY7</accession>
<keyword evidence="1" id="KW-1133">Transmembrane helix</keyword>
<name>A0A6A6VCY7_9PLEO</name>
<protein>
    <recommendedName>
        <fullName evidence="4">Glucose receptor Git3 N-terminal domain-containing protein</fullName>
    </recommendedName>
</protein>
<dbReference type="EMBL" id="MU006571">
    <property type="protein sequence ID" value="KAF2747746.1"/>
    <property type="molecule type" value="Genomic_DNA"/>
</dbReference>
<dbReference type="OrthoDB" id="3210850at2759"/>
<organism evidence="2 3">
    <name type="scientific">Sporormia fimetaria CBS 119925</name>
    <dbReference type="NCBI Taxonomy" id="1340428"/>
    <lineage>
        <taxon>Eukaryota</taxon>
        <taxon>Fungi</taxon>
        <taxon>Dikarya</taxon>
        <taxon>Ascomycota</taxon>
        <taxon>Pezizomycotina</taxon>
        <taxon>Dothideomycetes</taxon>
        <taxon>Pleosporomycetidae</taxon>
        <taxon>Pleosporales</taxon>
        <taxon>Sporormiaceae</taxon>
        <taxon>Sporormia</taxon>
    </lineage>
</organism>
<keyword evidence="1" id="KW-0472">Membrane</keyword>
<feature type="transmembrane region" description="Helical" evidence="1">
    <location>
        <begin position="106"/>
        <end position="128"/>
    </location>
</feature>
<dbReference type="PANTHER" id="PTHR38848">
    <property type="entry name" value="G-PROTEIN COUPLED RECEPTORS FAMILY 3 PROFILE DOMAIN-CONTAINING PROTEIN"/>
    <property type="match status" value="1"/>
</dbReference>
<evidence type="ECO:0000313" key="2">
    <source>
        <dbReference type="EMBL" id="KAF2747746.1"/>
    </source>
</evidence>
<evidence type="ECO:0008006" key="4">
    <source>
        <dbReference type="Google" id="ProtNLM"/>
    </source>
</evidence>
<evidence type="ECO:0000313" key="3">
    <source>
        <dbReference type="Proteomes" id="UP000799440"/>
    </source>
</evidence>
<dbReference type="PANTHER" id="PTHR38848:SF3">
    <property type="entry name" value="G-PROTEIN COUPLED RECEPTORS FAMILY 3 PROFILE DOMAIN-CONTAINING PROTEIN"/>
    <property type="match status" value="1"/>
</dbReference>